<dbReference type="EMBL" id="KF860746">
    <property type="protein sequence ID" value="AIW62644.1"/>
    <property type="molecule type" value="mRNA"/>
</dbReference>
<reference evidence="1" key="2">
    <citation type="journal article" date="2014" name="J. Proteome Res.">
        <title>Spit and venom from scytodes spiders: a diverse and distinct cocktail.</title>
        <authorList>
            <person name="Zobel-Thropp P.A."/>
            <person name="Correa S.M."/>
            <person name="Garb J.E."/>
            <person name="Binford G.J."/>
        </authorList>
    </citation>
    <scope>NUCLEOTIDE SEQUENCE</scope>
    <source>
        <tissue evidence="1">Venom gland</tissue>
    </source>
</reference>
<name>A0A0A0V6Y7_SCYTH</name>
<dbReference type="AlphaFoldDB" id="A0A0A0V6Y7"/>
<reference evidence="1" key="1">
    <citation type="submission" date="2013-11" db="EMBL/GenBank/DDBJ databases">
        <authorList>
            <person name="Thropp P.A."/>
            <person name="Correa S.M."/>
            <person name="Garb J.E."/>
            <person name="Binford G.J."/>
        </authorList>
    </citation>
    <scope>NUCLEOTIDE SEQUENCE</scope>
    <source>
        <tissue evidence="1">Venom gland</tissue>
    </source>
</reference>
<accession>A0A0A0V6Y7</accession>
<sequence>MRDYARCAGSEIELSGILLTHRSDMLCLPSAASSLIQRKSTLRLRLPHGDPLVSTI</sequence>
<protein>
    <submittedName>
        <fullName evidence="1">Uncharacterized protein</fullName>
    </submittedName>
</protein>
<proteinExistence type="evidence at transcript level"/>
<organism evidence="1">
    <name type="scientific">Scytodes thoracica</name>
    <name type="common">Spitting spider</name>
    <name type="synonym">Aranea thoracica</name>
    <dbReference type="NCBI Taxonomy" id="1112478"/>
    <lineage>
        <taxon>Eukaryota</taxon>
        <taxon>Metazoa</taxon>
        <taxon>Ecdysozoa</taxon>
        <taxon>Arthropoda</taxon>
        <taxon>Chelicerata</taxon>
        <taxon>Arachnida</taxon>
        <taxon>Araneae</taxon>
        <taxon>Araneomorphae</taxon>
        <taxon>Haplogynae</taxon>
        <taxon>Scytodoidea</taxon>
        <taxon>Scytodidae</taxon>
        <taxon>Scytodes</taxon>
    </lineage>
</organism>
<evidence type="ECO:0000313" key="1">
    <source>
        <dbReference type="EMBL" id="AIW62644.1"/>
    </source>
</evidence>